<dbReference type="Proteomes" id="UP000327493">
    <property type="component" value="Chromosome 1"/>
</dbReference>
<reference evidence="1 2" key="1">
    <citation type="submission" date="2019-08" db="EMBL/GenBank/DDBJ databases">
        <title>A chromosome-level genome assembly, high-density linkage maps, and genome scans reveal the genomic architecture of hybrid incompatibilities underlying speciation via character displacement in darters (Percidae: Etheostominae).</title>
        <authorList>
            <person name="Moran R.L."/>
            <person name="Catchen J.M."/>
            <person name="Fuller R.C."/>
        </authorList>
    </citation>
    <scope>NUCLEOTIDE SEQUENCE [LARGE SCALE GENOMIC DNA]</scope>
    <source>
        <strain evidence="1">EspeVRDwgs_2016</strain>
        <tissue evidence="1">Muscle</tissue>
    </source>
</reference>
<sequence>MTDSIFLQHQPLICCHRPFDEEQRCSEPCVFHSELDYIGTRPSKSIESLPVGPLTCGCILNHHTNR</sequence>
<name>A0A5J5DRR4_9PERO</name>
<organism evidence="1 2">
    <name type="scientific">Etheostoma spectabile</name>
    <name type="common">orangethroat darter</name>
    <dbReference type="NCBI Taxonomy" id="54343"/>
    <lineage>
        <taxon>Eukaryota</taxon>
        <taxon>Metazoa</taxon>
        <taxon>Chordata</taxon>
        <taxon>Craniata</taxon>
        <taxon>Vertebrata</taxon>
        <taxon>Euteleostomi</taxon>
        <taxon>Actinopterygii</taxon>
        <taxon>Neopterygii</taxon>
        <taxon>Teleostei</taxon>
        <taxon>Neoteleostei</taxon>
        <taxon>Acanthomorphata</taxon>
        <taxon>Eupercaria</taxon>
        <taxon>Perciformes</taxon>
        <taxon>Percoidei</taxon>
        <taxon>Percidae</taxon>
        <taxon>Etheostomatinae</taxon>
        <taxon>Etheostoma</taxon>
    </lineage>
</organism>
<proteinExistence type="predicted"/>
<protein>
    <submittedName>
        <fullName evidence="1">Uncharacterized protein</fullName>
    </submittedName>
</protein>
<accession>A0A5J5DRR4</accession>
<dbReference type="AlphaFoldDB" id="A0A5J5DRR4"/>
<evidence type="ECO:0000313" key="2">
    <source>
        <dbReference type="Proteomes" id="UP000327493"/>
    </source>
</evidence>
<comment type="caution">
    <text evidence="1">The sequence shown here is derived from an EMBL/GenBank/DDBJ whole genome shotgun (WGS) entry which is preliminary data.</text>
</comment>
<evidence type="ECO:0000313" key="1">
    <source>
        <dbReference type="EMBL" id="KAA8596036.1"/>
    </source>
</evidence>
<dbReference type="EMBL" id="VOFY01000001">
    <property type="protein sequence ID" value="KAA8596036.1"/>
    <property type="molecule type" value="Genomic_DNA"/>
</dbReference>
<keyword evidence="2" id="KW-1185">Reference proteome</keyword>
<gene>
    <name evidence="1" type="ORF">FQN60_011327</name>
</gene>